<dbReference type="EMBL" id="WBUI01000003">
    <property type="protein sequence ID" value="KAB2934331.1"/>
    <property type="molecule type" value="Genomic_DNA"/>
</dbReference>
<sequence length="154" mass="17794">MIQIQTFIMHDDMFIPITDFQGMIKDRNYVPGSIELQVDGKVIMARNVWDYISDLWPYLLHGIEALLDGQREWETYYPDQPISLAFKVIANNRVAITIDYSEKKSAVCGKNELVDSMLSAADVFFSNLLRIDPDSAQDYQSTLGQLNRLKQRRK</sequence>
<evidence type="ECO:0000313" key="2">
    <source>
        <dbReference type="Proteomes" id="UP000460298"/>
    </source>
</evidence>
<proteinExistence type="predicted"/>
<protein>
    <submittedName>
        <fullName evidence="1">Uncharacterized protein</fullName>
    </submittedName>
</protein>
<comment type="caution">
    <text evidence="1">The sequence shown here is derived from an EMBL/GenBank/DDBJ whole genome shotgun (WGS) entry which is preliminary data.</text>
</comment>
<evidence type="ECO:0000313" key="1">
    <source>
        <dbReference type="EMBL" id="KAB2934331.1"/>
    </source>
</evidence>
<dbReference type="Proteomes" id="UP000460298">
    <property type="component" value="Unassembled WGS sequence"/>
</dbReference>
<reference evidence="1 2" key="1">
    <citation type="submission" date="2019-10" db="EMBL/GenBank/DDBJ databases">
        <title>Extracellular Electron Transfer in a Candidatus Methanoperedens spp. Enrichment Culture.</title>
        <authorList>
            <person name="Berger S."/>
            <person name="Rangel Shaw D."/>
            <person name="Berben T."/>
            <person name="In 'T Zandt M."/>
            <person name="Frank J."/>
            <person name="Reimann J."/>
            <person name="Jetten M.S.M."/>
            <person name="Welte C.U."/>
        </authorList>
    </citation>
    <scope>NUCLEOTIDE SEQUENCE [LARGE SCALE GENOMIC DNA]</scope>
    <source>
        <strain evidence="1">SB12</strain>
    </source>
</reference>
<gene>
    <name evidence="1" type="ORF">F9K24_04710</name>
</gene>
<name>A0A833H3S5_9LEPT</name>
<dbReference type="AlphaFoldDB" id="A0A833H3S5"/>
<organism evidence="1 2">
    <name type="scientific">Leptonema illini</name>
    <dbReference type="NCBI Taxonomy" id="183"/>
    <lineage>
        <taxon>Bacteria</taxon>
        <taxon>Pseudomonadati</taxon>
        <taxon>Spirochaetota</taxon>
        <taxon>Spirochaetia</taxon>
        <taxon>Leptospirales</taxon>
        <taxon>Leptospiraceae</taxon>
        <taxon>Leptonema</taxon>
    </lineage>
</organism>
<accession>A0A833H3S5</accession>